<feature type="transmembrane region" description="Helical" evidence="3">
    <location>
        <begin position="39"/>
        <end position="61"/>
    </location>
</feature>
<gene>
    <name evidence="6" type="ORF">EDF64_103407</name>
</gene>
<evidence type="ECO:0000256" key="2">
    <source>
        <dbReference type="SAM" id="MobiDB-lite"/>
    </source>
</evidence>
<dbReference type="AlphaFoldDB" id="A0A4R6DL78"/>
<keyword evidence="3" id="KW-0812">Transmembrane</keyword>
<evidence type="ECO:0000256" key="1">
    <source>
        <dbReference type="ARBA" id="ARBA00006068"/>
    </source>
</evidence>
<evidence type="ECO:0000259" key="5">
    <source>
        <dbReference type="Pfam" id="PF13399"/>
    </source>
</evidence>
<dbReference type="OrthoDB" id="9782542at2"/>
<feature type="domain" description="Cell envelope-related transcriptional attenuator" evidence="4">
    <location>
        <begin position="125"/>
        <end position="277"/>
    </location>
</feature>
<feature type="compositionally biased region" description="Low complexity" evidence="2">
    <location>
        <begin position="479"/>
        <end position="501"/>
    </location>
</feature>
<evidence type="ECO:0000259" key="4">
    <source>
        <dbReference type="Pfam" id="PF03816"/>
    </source>
</evidence>
<dbReference type="PANTHER" id="PTHR33392">
    <property type="entry name" value="POLYISOPRENYL-TEICHOIC ACID--PEPTIDOGLYCAN TEICHOIC ACID TRANSFERASE TAGU"/>
    <property type="match status" value="1"/>
</dbReference>
<dbReference type="NCBIfam" id="TIGR00350">
    <property type="entry name" value="lytR_cpsA_psr"/>
    <property type="match status" value="1"/>
</dbReference>
<organism evidence="6 7">
    <name type="scientific">Curtobacterium flaccumfaciens</name>
    <dbReference type="NCBI Taxonomy" id="2035"/>
    <lineage>
        <taxon>Bacteria</taxon>
        <taxon>Bacillati</taxon>
        <taxon>Actinomycetota</taxon>
        <taxon>Actinomycetes</taxon>
        <taxon>Micrococcales</taxon>
        <taxon>Microbacteriaceae</taxon>
        <taxon>Curtobacterium</taxon>
    </lineage>
</organism>
<evidence type="ECO:0000313" key="6">
    <source>
        <dbReference type="EMBL" id="TDN45483.1"/>
    </source>
</evidence>
<feature type="region of interest" description="Disordered" evidence="2">
    <location>
        <begin position="1"/>
        <end position="33"/>
    </location>
</feature>
<dbReference type="EMBL" id="SNVW01000003">
    <property type="protein sequence ID" value="TDN45483.1"/>
    <property type="molecule type" value="Genomic_DNA"/>
</dbReference>
<dbReference type="Gene3D" id="3.40.630.190">
    <property type="entry name" value="LCP protein"/>
    <property type="match status" value="1"/>
</dbReference>
<reference evidence="6 7" key="1">
    <citation type="submission" date="2019-03" db="EMBL/GenBank/DDBJ databases">
        <title>Genomic analyses of the natural microbiome of Caenorhabditis elegans.</title>
        <authorList>
            <person name="Samuel B."/>
        </authorList>
    </citation>
    <scope>NUCLEOTIDE SEQUENCE [LARGE SCALE GENOMIC DNA]</scope>
    <source>
        <strain evidence="6 7">JUb65</strain>
    </source>
</reference>
<comment type="similarity">
    <text evidence="1">Belongs to the LytR/CpsA/Psr (LCP) family.</text>
</comment>
<dbReference type="InterPro" id="IPR004474">
    <property type="entry name" value="LytR_CpsA_psr"/>
</dbReference>
<keyword evidence="3" id="KW-1133">Transmembrane helix</keyword>
<dbReference type="InterPro" id="IPR027381">
    <property type="entry name" value="LytR/CpsA/Psr_C"/>
</dbReference>
<proteinExistence type="inferred from homology"/>
<dbReference type="PANTHER" id="PTHR33392:SF6">
    <property type="entry name" value="POLYISOPRENYL-TEICHOIC ACID--PEPTIDOGLYCAN TEICHOIC ACID TRANSFERASE TAGU"/>
    <property type="match status" value="1"/>
</dbReference>
<dbReference type="Pfam" id="PF03816">
    <property type="entry name" value="LytR_cpsA_psr"/>
    <property type="match status" value="1"/>
</dbReference>
<evidence type="ECO:0000256" key="3">
    <source>
        <dbReference type="SAM" id="Phobius"/>
    </source>
</evidence>
<protein>
    <submittedName>
        <fullName evidence="6">LytR family transcriptional attenuator</fullName>
    </submittedName>
</protein>
<keyword evidence="3" id="KW-0472">Membrane</keyword>
<evidence type="ECO:0000313" key="7">
    <source>
        <dbReference type="Proteomes" id="UP000295764"/>
    </source>
</evidence>
<feature type="compositionally biased region" description="Gly residues" evidence="2">
    <location>
        <begin position="466"/>
        <end position="478"/>
    </location>
</feature>
<dbReference type="Pfam" id="PF13399">
    <property type="entry name" value="LytR_C"/>
    <property type="match status" value="1"/>
</dbReference>
<accession>A0A4R6DL78</accession>
<dbReference type="InterPro" id="IPR050922">
    <property type="entry name" value="LytR/CpsA/Psr_CW_biosynth"/>
</dbReference>
<comment type="caution">
    <text evidence="6">The sequence shown here is derived from an EMBL/GenBank/DDBJ whole genome shotgun (WGS) entry which is preliminary data.</text>
</comment>
<name>A0A4R6DL78_9MICO</name>
<dbReference type="Gene3D" id="3.30.70.2390">
    <property type="match status" value="1"/>
</dbReference>
<feature type="compositionally biased region" description="Basic residues" evidence="2">
    <location>
        <begin position="20"/>
        <end position="33"/>
    </location>
</feature>
<dbReference type="RefSeq" id="WP_133519272.1">
    <property type="nucleotide sequence ID" value="NZ_SNVW01000003.1"/>
</dbReference>
<sequence length="514" mass="52048">MNDDPLEPPVPTATGSHPTGRGRRTAVRHGRQRRSGLRMVFPAIGGVLAMALVLTGGYAAWSYAQLDDSVTKVHIALPHGSSSPRPDADGAAQNILLVGDDHRPADATPQELAELGTQLDGGATNTDSMIVLHIPAGGGSATMISFPRDSWVQIPGHGTFKLNSAFSDGAANGGGDAGGMRLLMQTIENMSGLTIDHFVRVSLLGFYQLVKALGPVDVCLNEAVHDPNSNVDLPAGKSTLNASQALSFVRQRDGLPRGDLDREVRQQYFLSQEARKALSADTLLNPVKVSDLLHGVGDSIQIDDGLSIPSLLNTFRGIDLSAIRSTAIPTSGTPMIDGYSTVAVDFAAMPAFIQSIVGAPPAYASARAAAPSTVHVSVQNGGSTPGGATAASAALTAKGFVVGAPSDTTTTSATVIEYPKGQEAQAKAVAAVVPGATAVLSTSVSGVTLVLGTDGHTVATSAPSGTGTGTSTGAGTSAGTGSSTGTSKTTAPSKPAASPKPVGNAYGDQGTCIN</sequence>
<dbReference type="Proteomes" id="UP000295764">
    <property type="component" value="Unassembled WGS sequence"/>
</dbReference>
<feature type="region of interest" description="Disordered" evidence="2">
    <location>
        <begin position="457"/>
        <end position="514"/>
    </location>
</feature>
<feature type="domain" description="LytR/CpsA/Psr regulator C-terminal" evidence="5">
    <location>
        <begin position="373"/>
        <end position="454"/>
    </location>
</feature>